<evidence type="ECO:0000259" key="1">
    <source>
        <dbReference type="Pfam" id="PF04028"/>
    </source>
</evidence>
<gene>
    <name evidence="3" type="ORF">G5A66_01855</name>
    <name evidence="2" type="ORF">G5A75_00955</name>
</gene>
<keyword evidence="4" id="KW-1185">Reference proteome</keyword>
<dbReference type="EMBL" id="JAAIUO010000001">
    <property type="protein sequence ID" value="NSK13459.1"/>
    <property type="molecule type" value="Genomic_DNA"/>
</dbReference>
<evidence type="ECO:0000313" key="3">
    <source>
        <dbReference type="EMBL" id="NVH57412.1"/>
    </source>
</evidence>
<dbReference type="Pfam" id="PF04028">
    <property type="entry name" value="DUF374"/>
    <property type="match status" value="1"/>
</dbReference>
<sequence length="217" mass="24633">MRQWKRNMLNHLFYGYLKYLKKTVRMEWIHPEVFEGNHVVGFWHEDSFAMNLILSEISARGKNVDVLVTADERGEYIQYLIEKCGGKAVRIGYGFCNAGILKELLGALKEENRSVAIAMDGPLGPRHIPKKLTYVLSENSQKSLVGVTLSYSGKVSLLGRWDHYHIPLPFSKLTVRFDSYGVVSARKPAGIRICQNEEECSIMTGMPVENYKTAGQM</sequence>
<protein>
    <submittedName>
        <fullName evidence="3">DUF374 domain-containing protein</fullName>
    </submittedName>
</protein>
<evidence type="ECO:0000313" key="4">
    <source>
        <dbReference type="Proteomes" id="UP000528555"/>
    </source>
</evidence>
<evidence type="ECO:0000313" key="5">
    <source>
        <dbReference type="Proteomes" id="UP000701680"/>
    </source>
</evidence>
<proteinExistence type="predicted"/>
<evidence type="ECO:0000313" key="2">
    <source>
        <dbReference type="EMBL" id="NSK13459.1"/>
    </source>
</evidence>
<reference evidence="3" key="2">
    <citation type="submission" date="2020-02" db="EMBL/GenBank/DDBJ databases">
        <authorList>
            <person name="Littmann E."/>
            <person name="Sorbara M."/>
        </authorList>
    </citation>
    <scope>NUCLEOTIDE SEQUENCE</scope>
    <source>
        <strain evidence="3">MSK.17.11</strain>
        <strain evidence="2">MSK.17.38</strain>
    </source>
</reference>
<dbReference type="InterPro" id="IPR007172">
    <property type="entry name" value="DUF374"/>
</dbReference>
<dbReference type="Proteomes" id="UP000528555">
    <property type="component" value="Unassembled WGS sequence"/>
</dbReference>
<dbReference type="AlphaFoldDB" id="A0A850HGT6"/>
<dbReference type="EMBL" id="JAAITX010000001">
    <property type="protein sequence ID" value="NVH57412.1"/>
    <property type="molecule type" value="Genomic_DNA"/>
</dbReference>
<comment type="caution">
    <text evidence="3">The sequence shown here is derived from an EMBL/GenBank/DDBJ whole genome shotgun (WGS) entry which is preliminary data.</text>
</comment>
<dbReference type="Proteomes" id="UP000701680">
    <property type="component" value="Unassembled WGS sequence"/>
</dbReference>
<name>A0A850HGT6_9FIRM</name>
<accession>A0A850HGT6</accession>
<reference evidence="4 5" key="1">
    <citation type="journal article" date="2020" name="Cell Host Microbe">
        <title>Functional and Genomic Variation between Human-Derived Isolates of Lachnospiraceae Reveals Inter- and Intra-Species Diversity.</title>
        <authorList>
            <person name="Sorbara M.T."/>
            <person name="Littmann E.R."/>
            <person name="Fontana E."/>
            <person name="Moody T.U."/>
            <person name="Kohout C.E."/>
            <person name="Gjonbalaj M."/>
            <person name="Eaton V."/>
            <person name="Seok R."/>
            <person name="Leiner I.M."/>
            <person name="Pamer E.G."/>
        </authorList>
    </citation>
    <scope>NUCLEOTIDE SEQUENCE [LARGE SCALE GENOMIC DNA]</scope>
    <source>
        <strain evidence="3 4">MSK.17.11</strain>
        <strain evidence="2 5">MSK.17.38</strain>
    </source>
</reference>
<organism evidence="3 4">
    <name type="scientific">Dorea phocaeensis</name>
    <dbReference type="NCBI Taxonomy" id="2040291"/>
    <lineage>
        <taxon>Bacteria</taxon>
        <taxon>Bacillati</taxon>
        <taxon>Bacillota</taxon>
        <taxon>Clostridia</taxon>
        <taxon>Lachnospirales</taxon>
        <taxon>Lachnospiraceae</taxon>
        <taxon>Dorea</taxon>
    </lineage>
</organism>
<feature type="domain" description="DUF374" evidence="1">
    <location>
        <begin position="59"/>
        <end position="126"/>
    </location>
</feature>